<dbReference type="RefSeq" id="WP_315947090.1">
    <property type="nucleotide sequence ID" value="NZ_JAWCUA010000007.1"/>
</dbReference>
<dbReference type="Proteomes" id="UP001257914">
    <property type="component" value="Unassembled WGS sequence"/>
</dbReference>
<dbReference type="Pfam" id="PF14064">
    <property type="entry name" value="HmuY"/>
    <property type="match status" value="1"/>
</dbReference>
<protein>
    <submittedName>
        <fullName evidence="1">HmuY family protein</fullName>
    </submittedName>
</protein>
<organism evidence="1 2">
    <name type="scientific">Psychrosphaera aquimarina</name>
    <dbReference type="NCBI Taxonomy" id="2044854"/>
    <lineage>
        <taxon>Bacteria</taxon>
        <taxon>Pseudomonadati</taxon>
        <taxon>Pseudomonadota</taxon>
        <taxon>Gammaproteobacteria</taxon>
        <taxon>Alteromonadales</taxon>
        <taxon>Pseudoalteromonadaceae</taxon>
        <taxon>Psychrosphaera</taxon>
    </lineage>
</organism>
<dbReference type="InterPro" id="IPR025921">
    <property type="entry name" value="HmuY"/>
</dbReference>
<keyword evidence="2" id="KW-1185">Reference proteome</keyword>
<dbReference type="PROSITE" id="PS51257">
    <property type="entry name" value="PROKAR_LIPOPROTEIN"/>
    <property type="match status" value="1"/>
</dbReference>
<proteinExistence type="predicted"/>
<dbReference type="CDD" id="cd12105">
    <property type="entry name" value="HmuY"/>
    <property type="match status" value="1"/>
</dbReference>
<evidence type="ECO:0000313" key="2">
    <source>
        <dbReference type="Proteomes" id="UP001257914"/>
    </source>
</evidence>
<sequence length="362" mass="39588">MKNLFKLSLLSLAVVLAGCSDDDKKVIEEDVVVEGEIFGPFSTGSSQESHFAYFDLNTQSLLELTAEEAATNTEWDIAFKRTGVYLNEAQDTPVSVYFTGNNADFYDANGAAVVDTFVAATPDSELADYTAVTFADIPSDENMFVSDVTERILDGFYNYDFTTHVVTAADDKYFIVQSDDLFTKYSVTDLVQDGMAMTSVTLSVAVQDNTTEEFGETTDVVVDLTSCVAGESKYIDLDGQSVVTATAAYDLTIECADGGADFAIDLVDDASAIQDFTNAFSGVAVAAATHYGFQPNQYTVRAFSENNWYAYNLQSGHKLWSQYGVYIVKTGEQYFKIQFTSYYDAEGTSGSYSLRADELTSD</sequence>
<gene>
    <name evidence="1" type="ORF">RT723_10795</name>
</gene>
<name>A0ABU3R1C1_9GAMM</name>
<accession>A0ABU3R1C1</accession>
<dbReference type="EMBL" id="JAWCUA010000007">
    <property type="protein sequence ID" value="MDU0113476.1"/>
    <property type="molecule type" value="Genomic_DNA"/>
</dbReference>
<reference evidence="1 2" key="1">
    <citation type="submission" date="2023-10" db="EMBL/GenBank/DDBJ databases">
        <title>Psychrosphaera aquimaarina strain SW33 isolated from seawater.</title>
        <authorList>
            <person name="Bayburt H."/>
            <person name="Kim J.M."/>
            <person name="Choi B.J."/>
            <person name="Jeon C.O."/>
        </authorList>
    </citation>
    <scope>NUCLEOTIDE SEQUENCE [LARGE SCALE GENOMIC DNA]</scope>
    <source>
        <strain evidence="1 2">KCTC 52743</strain>
    </source>
</reference>
<evidence type="ECO:0000313" key="1">
    <source>
        <dbReference type="EMBL" id="MDU0113476.1"/>
    </source>
</evidence>
<comment type="caution">
    <text evidence="1">The sequence shown here is derived from an EMBL/GenBank/DDBJ whole genome shotgun (WGS) entry which is preliminary data.</text>
</comment>